<feature type="coiled-coil region" evidence="1">
    <location>
        <begin position="341"/>
        <end position="375"/>
    </location>
</feature>
<dbReference type="RefSeq" id="WP_377403696.1">
    <property type="nucleotide sequence ID" value="NZ_JBHTFQ010000006.1"/>
</dbReference>
<comment type="caution">
    <text evidence="2">The sequence shown here is derived from an EMBL/GenBank/DDBJ whole genome shotgun (WGS) entry which is preliminary data.</text>
</comment>
<evidence type="ECO:0000256" key="1">
    <source>
        <dbReference type="SAM" id="Coils"/>
    </source>
</evidence>
<protein>
    <submittedName>
        <fullName evidence="2">Uncharacterized protein</fullName>
    </submittedName>
</protein>
<proteinExistence type="predicted"/>
<gene>
    <name evidence="2" type="ORF">ACFQXB_11680</name>
</gene>
<sequence>MSGKKRYILDIESYRNFFYVGIKEIGGTRRVGFELSDRKPEGFDREWLRRFLMSHQIVTFNGMTYDMPVLWYALNEPNVTTQKIKAISDRIILGNVRYWETADVTGYRLPYEMDHIDLIEPQPNPFASLKILNGRLHGTQMQDLPYEPDADLTHDQMEEVANYCLWSDLDASENLWNAMVEPIELREALGADLGVDLRSKSDTQVGLAIIKHRAEKLLGRRLDRPDVKPGFTFRYKAPPYLKFRTPFLRDMLERIEAHQFIVGADGKVDLPKWLASTPVTIGETTYSMGIGGLHSTESNRAVVADDDFVLVDADVASYYPAIILSLGLAPQAIGPRFLEIYRGIRDDRVKAKKRAKEIKNEIDDLERQIAELEGGHDE</sequence>
<evidence type="ECO:0000313" key="2">
    <source>
        <dbReference type="EMBL" id="MFC7704856.1"/>
    </source>
</evidence>
<dbReference type="EMBL" id="JBHTFQ010000006">
    <property type="protein sequence ID" value="MFC7704856.1"/>
    <property type="molecule type" value="Genomic_DNA"/>
</dbReference>
<organism evidence="2 3">
    <name type="scientific">Plastorhodobacter daqingensis</name>
    <dbReference type="NCBI Taxonomy" id="1387281"/>
    <lineage>
        <taxon>Bacteria</taxon>
        <taxon>Pseudomonadati</taxon>
        <taxon>Pseudomonadota</taxon>
        <taxon>Alphaproteobacteria</taxon>
        <taxon>Rhodobacterales</taxon>
        <taxon>Paracoccaceae</taxon>
        <taxon>Plastorhodobacter</taxon>
    </lineage>
</organism>
<keyword evidence="1" id="KW-0175">Coiled coil</keyword>
<evidence type="ECO:0000313" key="3">
    <source>
        <dbReference type="Proteomes" id="UP001596516"/>
    </source>
</evidence>
<name>A0ABW2UJF9_9RHOB</name>
<dbReference type="InterPro" id="IPR043502">
    <property type="entry name" value="DNA/RNA_pol_sf"/>
</dbReference>
<accession>A0ABW2UJF9</accession>
<reference evidence="3" key="1">
    <citation type="journal article" date="2019" name="Int. J. Syst. Evol. Microbiol.">
        <title>The Global Catalogue of Microorganisms (GCM) 10K type strain sequencing project: providing services to taxonomists for standard genome sequencing and annotation.</title>
        <authorList>
            <consortium name="The Broad Institute Genomics Platform"/>
            <consortium name="The Broad Institute Genome Sequencing Center for Infectious Disease"/>
            <person name="Wu L."/>
            <person name="Ma J."/>
        </authorList>
    </citation>
    <scope>NUCLEOTIDE SEQUENCE [LARGE SCALE GENOMIC DNA]</scope>
    <source>
        <strain evidence="3">CGMCC 1.12750</strain>
    </source>
</reference>
<keyword evidence="3" id="KW-1185">Reference proteome</keyword>
<dbReference type="Proteomes" id="UP001596516">
    <property type="component" value="Unassembled WGS sequence"/>
</dbReference>
<dbReference type="SUPFAM" id="SSF56672">
    <property type="entry name" value="DNA/RNA polymerases"/>
    <property type="match status" value="1"/>
</dbReference>